<accession>A0A2N8ZJP8</accession>
<evidence type="ECO:0000313" key="2">
    <source>
        <dbReference type="Proteomes" id="UP000235828"/>
    </source>
</evidence>
<name>A0A2N8ZJP8_9VIBR</name>
<reference evidence="1 2" key="1">
    <citation type="submission" date="2017-10" db="EMBL/GenBank/DDBJ databases">
        <authorList>
            <person name="Banno H."/>
            <person name="Chua N.-H."/>
        </authorList>
    </citation>
    <scope>NUCLEOTIDE SEQUENCE [LARGE SCALE GENOMIC DNA]</scope>
    <source>
        <strain evidence="1">Vibrio tapetis CECT4600</strain>
    </source>
</reference>
<dbReference type="EMBL" id="LT960612">
    <property type="protein sequence ID" value="SON52125.1"/>
    <property type="molecule type" value="Genomic_DNA"/>
</dbReference>
<sequence length="47" mass="4945">MAGGGLFLHFSSVYEDKVGGERYQLAYIGGKAQVDTGANKLGHQMAA</sequence>
<evidence type="ECO:0000313" key="1">
    <source>
        <dbReference type="EMBL" id="SON52125.1"/>
    </source>
</evidence>
<dbReference type="Proteomes" id="UP000235828">
    <property type="component" value="Chromosome B"/>
</dbReference>
<dbReference type="KEGG" id="vta:B0514"/>
<protein>
    <submittedName>
        <fullName evidence="1">Uncharacterized protein</fullName>
    </submittedName>
</protein>
<dbReference type="AlphaFoldDB" id="A0A2N8ZJP8"/>
<proteinExistence type="predicted"/>
<gene>
    <name evidence="1" type="ORF">VTAP4600_B0514</name>
</gene>
<keyword evidence="2" id="KW-1185">Reference proteome</keyword>
<organism evidence="1 2">
    <name type="scientific">Vibrio tapetis subsp. tapetis</name>
    <dbReference type="NCBI Taxonomy" id="1671868"/>
    <lineage>
        <taxon>Bacteria</taxon>
        <taxon>Pseudomonadati</taxon>
        <taxon>Pseudomonadota</taxon>
        <taxon>Gammaproteobacteria</taxon>
        <taxon>Vibrionales</taxon>
        <taxon>Vibrionaceae</taxon>
        <taxon>Vibrio</taxon>
    </lineage>
</organism>